<gene>
    <name evidence="3" type="ORF">IW261DRAFT_1527185</name>
</gene>
<dbReference type="PANTHER" id="PTHR48104">
    <property type="entry name" value="METACASPASE-4"/>
    <property type="match status" value="1"/>
</dbReference>
<dbReference type="Proteomes" id="UP001175227">
    <property type="component" value="Unassembled WGS sequence"/>
</dbReference>
<organism evidence="3 4">
    <name type="scientific">Armillaria novae-zelandiae</name>
    <dbReference type="NCBI Taxonomy" id="153914"/>
    <lineage>
        <taxon>Eukaryota</taxon>
        <taxon>Fungi</taxon>
        <taxon>Dikarya</taxon>
        <taxon>Basidiomycota</taxon>
        <taxon>Agaricomycotina</taxon>
        <taxon>Agaricomycetes</taxon>
        <taxon>Agaricomycetidae</taxon>
        <taxon>Agaricales</taxon>
        <taxon>Marasmiineae</taxon>
        <taxon>Physalacriaceae</taxon>
        <taxon>Armillaria</taxon>
    </lineage>
</organism>
<evidence type="ECO:0000313" key="3">
    <source>
        <dbReference type="EMBL" id="KAK0462799.1"/>
    </source>
</evidence>
<dbReference type="GO" id="GO:0004197">
    <property type="term" value="F:cysteine-type endopeptidase activity"/>
    <property type="evidence" value="ECO:0007669"/>
    <property type="project" value="InterPro"/>
</dbReference>
<reference evidence="3" key="1">
    <citation type="submission" date="2023-06" db="EMBL/GenBank/DDBJ databases">
        <authorList>
            <consortium name="Lawrence Berkeley National Laboratory"/>
            <person name="Ahrendt S."/>
            <person name="Sahu N."/>
            <person name="Indic B."/>
            <person name="Wong-Bajracharya J."/>
            <person name="Merenyi Z."/>
            <person name="Ke H.-M."/>
            <person name="Monk M."/>
            <person name="Kocsube S."/>
            <person name="Drula E."/>
            <person name="Lipzen A."/>
            <person name="Balint B."/>
            <person name="Henrissat B."/>
            <person name="Andreopoulos B."/>
            <person name="Martin F.M."/>
            <person name="Harder C.B."/>
            <person name="Rigling D."/>
            <person name="Ford K.L."/>
            <person name="Foster G.D."/>
            <person name="Pangilinan J."/>
            <person name="Papanicolaou A."/>
            <person name="Barry K."/>
            <person name="LaButti K."/>
            <person name="Viragh M."/>
            <person name="Koriabine M."/>
            <person name="Yan M."/>
            <person name="Riley R."/>
            <person name="Champramary S."/>
            <person name="Plett K.L."/>
            <person name="Tsai I.J."/>
            <person name="Slot J."/>
            <person name="Sipos G."/>
            <person name="Plett J."/>
            <person name="Nagy L.G."/>
            <person name="Grigoriev I.V."/>
        </authorList>
    </citation>
    <scope>NUCLEOTIDE SEQUENCE</scope>
    <source>
        <strain evidence="3">ICMP 16352</strain>
    </source>
</reference>
<dbReference type="InterPro" id="IPR050452">
    <property type="entry name" value="Metacaspase"/>
</dbReference>
<dbReference type="Gene3D" id="3.40.50.1460">
    <property type="match status" value="1"/>
</dbReference>
<dbReference type="AlphaFoldDB" id="A0AA39NC30"/>
<dbReference type="Pfam" id="PF00656">
    <property type="entry name" value="Peptidase_C14"/>
    <property type="match status" value="1"/>
</dbReference>
<protein>
    <submittedName>
        <fullName evidence="3">Caspase domain-containing protein</fullName>
    </submittedName>
</protein>
<proteinExistence type="inferred from homology"/>
<comment type="similarity">
    <text evidence="1">Belongs to the peptidase C14B family.</text>
</comment>
<feature type="domain" description="Peptidase C14 caspase" evidence="2">
    <location>
        <begin position="151"/>
        <end position="411"/>
    </location>
</feature>
<name>A0AA39NC30_9AGAR</name>
<evidence type="ECO:0000256" key="1">
    <source>
        <dbReference type="ARBA" id="ARBA00009005"/>
    </source>
</evidence>
<sequence length="447" mass="50177">MVNAEPGLLKKLISDALKESASTVVVLYRVRLPILHSTRIQSPTTYSHTITATEVLVDDTCEKLGDVTQNVANRSSDKPLKERHLDRVGRPIILPCLIRILRERAALFSQVLSSELFLPFLWMPGSSSKASPLTNINQNERAPRISSCRLHAVLIGIDAYESYPLRGCVSDALAMRQYLTEHLHVPEERIQCLLGRGGNSGVGAHIPSRRNIISALLNLSHNRQIETGDSIIIYFSGHGTSYQCARCHESIFTSEIPETECLKSRCPIEALCPMDHEALDTDGTPVPDISDREFNSIITQISHTKGHRITVILDCCHSTNLNRSFPEEGARAIPPLPRASFNKMLLAADQNMQQYPGYLSISDEDWFPNMNSHVILAPCREYQLTNERRGTSGFHGVFTQRLLDTLRSGRMGKDATYIDLIDDLPWSYFQTPVVAGERKNTRLWYQN</sequence>
<dbReference type="PANTHER" id="PTHR48104:SF30">
    <property type="entry name" value="METACASPASE-1"/>
    <property type="match status" value="1"/>
</dbReference>
<keyword evidence="4" id="KW-1185">Reference proteome</keyword>
<dbReference type="GO" id="GO:0006508">
    <property type="term" value="P:proteolysis"/>
    <property type="evidence" value="ECO:0007669"/>
    <property type="project" value="InterPro"/>
</dbReference>
<evidence type="ECO:0000259" key="2">
    <source>
        <dbReference type="Pfam" id="PF00656"/>
    </source>
</evidence>
<evidence type="ECO:0000313" key="4">
    <source>
        <dbReference type="Proteomes" id="UP001175227"/>
    </source>
</evidence>
<dbReference type="InterPro" id="IPR011600">
    <property type="entry name" value="Pept_C14_caspase"/>
</dbReference>
<accession>A0AA39NC30</accession>
<dbReference type="GO" id="GO:0005737">
    <property type="term" value="C:cytoplasm"/>
    <property type="evidence" value="ECO:0007669"/>
    <property type="project" value="TreeGrafter"/>
</dbReference>
<comment type="caution">
    <text evidence="3">The sequence shown here is derived from an EMBL/GenBank/DDBJ whole genome shotgun (WGS) entry which is preliminary data.</text>
</comment>
<dbReference type="EMBL" id="JAUEPR010000121">
    <property type="protein sequence ID" value="KAK0462799.1"/>
    <property type="molecule type" value="Genomic_DNA"/>
</dbReference>